<comment type="similarity">
    <text evidence="1 2">Belongs to the outer membrane factor (OMF) (TC 1.B.17) family.</text>
</comment>
<dbReference type="PROSITE" id="PS51257">
    <property type="entry name" value="PROKAR_LIPOPROTEIN"/>
    <property type="match status" value="1"/>
</dbReference>
<dbReference type="PANTHER" id="PTHR30203">
    <property type="entry name" value="OUTER MEMBRANE CATION EFFLUX PROTEIN"/>
    <property type="match status" value="1"/>
</dbReference>
<comment type="caution">
    <text evidence="3">The sequence shown here is derived from an EMBL/GenBank/DDBJ whole genome shotgun (WGS) entry which is preliminary data.</text>
</comment>
<organism evidence="3 4">
    <name type="scientific">Chitiniphilus shinanonensis</name>
    <dbReference type="NCBI Taxonomy" id="553088"/>
    <lineage>
        <taxon>Bacteria</taxon>
        <taxon>Pseudomonadati</taxon>
        <taxon>Pseudomonadota</taxon>
        <taxon>Betaproteobacteria</taxon>
        <taxon>Neisseriales</taxon>
        <taxon>Chitinibacteraceae</taxon>
        <taxon>Chitiniphilus</taxon>
    </lineage>
</organism>
<dbReference type="InterPro" id="IPR010131">
    <property type="entry name" value="MdtP/NodT-like"/>
</dbReference>
<keyword evidence="2" id="KW-0472">Membrane</keyword>
<comment type="subcellular location">
    <subcellularLocation>
        <location evidence="2">Cell membrane</location>
        <topology evidence="2">Lipid-anchor</topology>
    </subcellularLocation>
</comment>
<evidence type="ECO:0000313" key="3">
    <source>
        <dbReference type="EMBL" id="GLS05450.1"/>
    </source>
</evidence>
<keyword evidence="2" id="KW-0564">Palmitate</keyword>
<dbReference type="SUPFAM" id="SSF56954">
    <property type="entry name" value="Outer membrane efflux proteins (OEP)"/>
    <property type="match status" value="1"/>
</dbReference>
<feature type="chain" id="PRO_5044962497" evidence="2">
    <location>
        <begin position="20"/>
        <end position="465"/>
    </location>
</feature>
<dbReference type="Pfam" id="PF02321">
    <property type="entry name" value="OEP"/>
    <property type="match status" value="2"/>
</dbReference>
<accession>A0ABQ6BW94</accession>
<keyword evidence="2" id="KW-0812">Transmembrane</keyword>
<dbReference type="RefSeq" id="WP_018747549.1">
    <property type="nucleotide sequence ID" value="NZ_BSOZ01000047.1"/>
</dbReference>
<keyword evidence="2" id="KW-0732">Signal</keyword>
<feature type="signal peptide" evidence="2">
    <location>
        <begin position="1"/>
        <end position="19"/>
    </location>
</feature>
<dbReference type="EMBL" id="BSOZ01000047">
    <property type="protein sequence ID" value="GLS05450.1"/>
    <property type="molecule type" value="Genomic_DNA"/>
</dbReference>
<evidence type="ECO:0000256" key="2">
    <source>
        <dbReference type="RuleBase" id="RU362097"/>
    </source>
</evidence>
<dbReference type="InterPro" id="IPR003423">
    <property type="entry name" value="OMP_efflux"/>
</dbReference>
<sequence>MTPLGKATPIIALLFTALAGCALQPAPDTDALRGEQLPMLTRDQAWRAASQQGEVADDWLKQFHDATLEALVAEAVAHNRDLQLAAARVDEARAQMAINGGELYPAVGVRGLGGNSETQVLSVAASWELDLWGRVRSQARAAESQYAASETDLLWAREVVVATTARAWFALLQYRQLIAQQQILVDTQQRLLGITRQRISTGIAPATEEQESQVALRQRQDELRQLQLAERQAAQTMEILLGRYPAGELAAAGALPALPPPPPAGLPAELLERRPDLIAAERRVAAAFDLKQSARAARLPRISIGAAITWVDSDLFLLNSAESPVKGLTGSFLAPLFTGGQLQGQVDFYDARQKQAAITYGTQALAALKDVEGSLLAEAAYRDRARLLDARLTEQQTLLRREEVRVKVGSRDPRSVLNREQSLTATRMEQLQLQTAQLNQRVTLLLALGGSWTATGAASRQGESP</sequence>
<gene>
    <name evidence="3" type="primary">cusC</name>
    <name evidence="3" type="ORF">GCM10007860_26030</name>
</gene>
<evidence type="ECO:0000313" key="4">
    <source>
        <dbReference type="Proteomes" id="UP001156836"/>
    </source>
</evidence>
<dbReference type="Gene3D" id="2.20.200.10">
    <property type="entry name" value="Outer membrane efflux proteins (OEP)"/>
    <property type="match status" value="1"/>
</dbReference>
<keyword evidence="4" id="KW-1185">Reference proteome</keyword>
<dbReference type="NCBIfam" id="TIGR01845">
    <property type="entry name" value="outer_NodT"/>
    <property type="match status" value="1"/>
</dbReference>
<name>A0ABQ6BW94_9NEIS</name>
<dbReference type="Proteomes" id="UP001156836">
    <property type="component" value="Unassembled WGS sequence"/>
</dbReference>
<keyword evidence="2" id="KW-1134">Transmembrane beta strand</keyword>
<proteinExistence type="inferred from homology"/>
<dbReference type="Gene3D" id="1.20.1600.10">
    <property type="entry name" value="Outer membrane efflux proteins (OEP)"/>
    <property type="match status" value="1"/>
</dbReference>
<protein>
    <submittedName>
        <fullName evidence="3">AdeC/adeK/oprM family multidrug efflux complex outer membrane factor</fullName>
    </submittedName>
</protein>
<keyword evidence="2" id="KW-0449">Lipoprotein</keyword>
<evidence type="ECO:0000256" key="1">
    <source>
        <dbReference type="ARBA" id="ARBA00007613"/>
    </source>
</evidence>
<reference evidence="4" key="1">
    <citation type="journal article" date="2019" name="Int. J. Syst. Evol. Microbiol.">
        <title>The Global Catalogue of Microorganisms (GCM) 10K type strain sequencing project: providing services to taxonomists for standard genome sequencing and annotation.</title>
        <authorList>
            <consortium name="The Broad Institute Genomics Platform"/>
            <consortium name="The Broad Institute Genome Sequencing Center for Infectious Disease"/>
            <person name="Wu L."/>
            <person name="Ma J."/>
        </authorList>
    </citation>
    <scope>NUCLEOTIDE SEQUENCE [LARGE SCALE GENOMIC DNA]</scope>
    <source>
        <strain evidence="4">NBRC 104970</strain>
    </source>
</reference>